<dbReference type="PROSITE" id="PS50977">
    <property type="entry name" value="HTH_TETR_2"/>
    <property type="match status" value="1"/>
</dbReference>
<dbReference type="AlphaFoldDB" id="A0A7I7JYU1"/>
<protein>
    <submittedName>
        <fullName evidence="2">Uncharacterized protein</fullName>
    </submittedName>
</protein>
<dbReference type="SUPFAM" id="SSF46689">
    <property type="entry name" value="Homeodomain-like"/>
    <property type="match status" value="1"/>
</dbReference>
<dbReference type="PANTHER" id="PTHR30055:SF153">
    <property type="entry name" value="HTH-TYPE TRANSCRIPTIONAL REPRESSOR RV3405C"/>
    <property type="match status" value="1"/>
</dbReference>
<organism evidence="2 3">
    <name type="scientific">Mycolicibacterium duvalii</name>
    <dbReference type="NCBI Taxonomy" id="39688"/>
    <lineage>
        <taxon>Bacteria</taxon>
        <taxon>Bacillati</taxon>
        <taxon>Actinomycetota</taxon>
        <taxon>Actinomycetes</taxon>
        <taxon>Mycobacteriales</taxon>
        <taxon>Mycobacteriaceae</taxon>
        <taxon>Mycolicibacterium</taxon>
    </lineage>
</organism>
<proteinExistence type="predicted"/>
<name>A0A7I7JYU1_9MYCO</name>
<dbReference type="PROSITE" id="PS01081">
    <property type="entry name" value="HTH_TETR_1"/>
    <property type="match status" value="1"/>
</dbReference>
<dbReference type="InterPro" id="IPR009057">
    <property type="entry name" value="Homeodomain-like_sf"/>
</dbReference>
<dbReference type="InterPro" id="IPR023772">
    <property type="entry name" value="DNA-bd_HTH_TetR-type_CS"/>
</dbReference>
<reference evidence="2 3" key="1">
    <citation type="journal article" date="2019" name="Emerg. Microbes Infect.">
        <title>Comprehensive subspecies identification of 175 nontuberculous mycobacteria species based on 7547 genomic profiles.</title>
        <authorList>
            <person name="Matsumoto Y."/>
            <person name="Kinjo T."/>
            <person name="Motooka D."/>
            <person name="Nabeya D."/>
            <person name="Jung N."/>
            <person name="Uechi K."/>
            <person name="Horii T."/>
            <person name="Iida T."/>
            <person name="Fujita J."/>
            <person name="Nakamura S."/>
        </authorList>
    </citation>
    <scope>NUCLEOTIDE SEQUENCE [LARGE SCALE GENOMIC DNA]</scope>
    <source>
        <strain evidence="2 3">JCM 6396</strain>
    </source>
</reference>
<dbReference type="GO" id="GO:0000976">
    <property type="term" value="F:transcription cis-regulatory region binding"/>
    <property type="evidence" value="ECO:0007669"/>
    <property type="project" value="TreeGrafter"/>
</dbReference>
<dbReference type="PANTHER" id="PTHR30055">
    <property type="entry name" value="HTH-TYPE TRANSCRIPTIONAL REGULATOR RUTR"/>
    <property type="match status" value="1"/>
</dbReference>
<evidence type="ECO:0000313" key="2">
    <source>
        <dbReference type="EMBL" id="BBX17060.1"/>
    </source>
</evidence>
<evidence type="ECO:0000313" key="3">
    <source>
        <dbReference type="Proteomes" id="UP000467006"/>
    </source>
</evidence>
<dbReference type="OrthoDB" id="4214267at2"/>
<dbReference type="EMBL" id="AP022563">
    <property type="protein sequence ID" value="BBX17060.1"/>
    <property type="molecule type" value="Genomic_DNA"/>
</dbReference>
<dbReference type="Gene3D" id="1.10.357.10">
    <property type="entry name" value="Tetracycline Repressor, domain 2"/>
    <property type="match status" value="1"/>
</dbReference>
<accession>A0A7I7JYU1</accession>
<keyword evidence="3" id="KW-1185">Reference proteome</keyword>
<dbReference type="KEGG" id="mdu:MDUV_19200"/>
<dbReference type="GO" id="GO:0003700">
    <property type="term" value="F:DNA-binding transcription factor activity"/>
    <property type="evidence" value="ECO:0007669"/>
    <property type="project" value="TreeGrafter"/>
</dbReference>
<dbReference type="PRINTS" id="PR00455">
    <property type="entry name" value="HTHTETR"/>
</dbReference>
<dbReference type="InterPro" id="IPR050109">
    <property type="entry name" value="HTH-type_TetR-like_transc_reg"/>
</dbReference>
<sequence length="189" mass="20579">MAANSDTLSRILDGTLLTLARRGVRKLSMSDVGNQAGISRGTLYRYFKSKEELLDAIAVHVEKGLLDELVQAVERRPQLDVRVQVVVEAMVYFSKTHPEAIQVIAVEPGFGIGFIRQVFPEFVAVAERLLTPALELTATVQSGAMSSAELSELILRVAASTFFIPADDIDEIPRAIAALPCLQQTRLAG</sequence>
<gene>
    <name evidence="2" type="ORF">MDUV_19200</name>
</gene>
<dbReference type="Proteomes" id="UP000467006">
    <property type="component" value="Chromosome"/>
</dbReference>
<dbReference type="Pfam" id="PF00440">
    <property type="entry name" value="TetR_N"/>
    <property type="match status" value="1"/>
</dbReference>
<evidence type="ECO:0000256" key="1">
    <source>
        <dbReference type="ARBA" id="ARBA00023125"/>
    </source>
</evidence>
<keyword evidence="1" id="KW-0238">DNA-binding</keyword>
<dbReference type="InterPro" id="IPR001647">
    <property type="entry name" value="HTH_TetR"/>
</dbReference>